<comment type="similarity">
    <text evidence="2">Belongs to the NADH:flavin oxidoreductase/NADH oxidase family.</text>
</comment>
<dbReference type="EMBL" id="QWDM01000001">
    <property type="protein sequence ID" value="RUT72152.1"/>
    <property type="molecule type" value="Genomic_DNA"/>
</dbReference>
<sequence>MDNKLFSEYKLGDLTLKNRIIMAPMTRGRAANPELMATDLMATYYQQRASAGLIITEGTWVSPDAIGYINVPGIYSDKQTEAWKHVVDAVHNAGGKIFLQISHVGAVSHPDHLKGKLPLGPSAINPNEQTYTPDGFKDTLVPREMTVEDIKGIIEDFRTASLNAKKAGFDGVEIHGAHVYLFPEFLSSETNKRTDSYGGSAENRSRFVIELLEAVTSVWGKGRVGLKISPATSSGTLKPNADTEPTFRYLAEALNQFDLAYLHVLGSVESVADTPAAAFQDVASYFRPLYKGTLMIGGGLDSEKREALLHSGNADLIAFGLPFIANPDLVERYRTGTALSLPNTDLLYSGGPEGYIDYETMMKN</sequence>
<dbReference type="InterPro" id="IPR045247">
    <property type="entry name" value="Oye-like"/>
</dbReference>
<proteinExistence type="inferred from homology"/>
<dbReference type="InterPro" id="IPR013785">
    <property type="entry name" value="Aldolase_TIM"/>
</dbReference>
<accession>A0A434ACQ4</accession>
<dbReference type="PANTHER" id="PTHR22893">
    <property type="entry name" value="NADH OXIDOREDUCTASE-RELATED"/>
    <property type="match status" value="1"/>
</dbReference>
<dbReference type="FunFam" id="3.20.20.70:FF:000059">
    <property type="entry name" value="N-ethylmaleimide reductase, FMN-linked"/>
    <property type="match status" value="1"/>
</dbReference>
<protein>
    <submittedName>
        <fullName evidence="5">Alkene reductase</fullName>
    </submittedName>
</protein>
<dbReference type="Proteomes" id="UP000288102">
    <property type="component" value="Unassembled WGS sequence"/>
</dbReference>
<dbReference type="GO" id="GO:0016628">
    <property type="term" value="F:oxidoreductase activity, acting on the CH-CH group of donors, NAD or NADP as acceptor"/>
    <property type="evidence" value="ECO:0007669"/>
    <property type="project" value="UniProtKB-ARBA"/>
</dbReference>
<dbReference type="PANTHER" id="PTHR22893:SF91">
    <property type="entry name" value="NADPH DEHYDROGENASE 2-RELATED"/>
    <property type="match status" value="1"/>
</dbReference>
<dbReference type="Gene3D" id="3.20.20.70">
    <property type="entry name" value="Aldolase class I"/>
    <property type="match status" value="1"/>
</dbReference>
<feature type="domain" description="NADH:flavin oxidoreductase/NADH oxidase N-terminal" evidence="4">
    <location>
        <begin position="4"/>
        <end position="337"/>
    </location>
</feature>
<evidence type="ECO:0000256" key="1">
    <source>
        <dbReference type="ARBA" id="ARBA00001917"/>
    </source>
</evidence>
<evidence type="ECO:0000313" key="6">
    <source>
        <dbReference type="Proteomes" id="UP000288102"/>
    </source>
</evidence>
<comment type="cofactor">
    <cofactor evidence="1">
        <name>FMN</name>
        <dbReference type="ChEBI" id="CHEBI:58210"/>
    </cofactor>
</comment>
<name>A0A434ACQ4_9FLAO</name>
<dbReference type="CDD" id="cd02933">
    <property type="entry name" value="OYE_like_FMN"/>
    <property type="match status" value="1"/>
</dbReference>
<dbReference type="InterPro" id="IPR001155">
    <property type="entry name" value="OxRdtase_FMN_N"/>
</dbReference>
<dbReference type="AlphaFoldDB" id="A0A434ACQ4"/>
<evidence type="ECO:0000313" key="5">
    <source>
        <dbReference type="EMBL" id="RUT72152.1"/>
    </source>
</evidence>
<dbReference type="GO" id="GO:0010181">
    <property type="term" value="F:FMN binding"/>
    <property type="evidence" value="ECO:0007669"/>
    <property type="project" value="InterPro"/>
</dbReference>
<dbReference type="SUPFAM" id="SSF51395">
    <property type="entry name" value="FMN-linked oxidoreductases"/>
    <property type="match status" value="1"/>
</dbReference>
<dbReference type="RefSeq" id="WP_127336448.1">
    <property type="nucleotide sequence ID" value="NZ_QWDM01000001.1"/>
</dbReference>
<evidence type="ECO:0000256" key="2">
    <source>
        <dbReference type="ARBA" id="ARBA00005979"/>
    </source>
</evidence>
<dbReference type="Pfam" id="PF00724">
    <property type="entry name" value="Oxidored_FMN"/>
    <property type="match status" value="1"/>
</dbReference>
<keyword evidence="6" id="KW-1185">Reference proteome</keyword>
<dbReference type="GO" id="GO:0005829">
    <property type="term" value="C:cytosol"/>
    <property type="evidence" value="ECO:0007669"/>
    <property type="project" value="UniProtKB-ARBA"/>
</dbReference>
<gene>
    <name evidence="5" type="ORF">D0817_00590</name>
</gene>
<keyword evidence="3" id="KW-0560">Oxidoreductase</keyword>
<reference evidence="6" key="1">
    <citation type="journal article" date="2019" name="Syst. Appl. Microbiol.">
        <title>Flavobacterium circumlabens sp. nov. and Flavobacterium cupreum sp. nov., two psychrotrophic species isolated from Antarctic environmental samples.</title>
        <authorList>
            <person name="Kralova S."/>
            <person name="Busse H.-J."/>
            <person name="Svec P."/>
            <person name="Maslanova I."/>
            <person name="Stankova E."/>
            <person name="Bartak M."/>
            <person name="Sedlacek I."/>
        </authorList>
    </citation>
    <scope>NUCLEOTIDE SEQUENCE [LARGE SCALE GENOMIC DNA]</scope>
    <source>
        <strain evidence="6">CCM 8825</strain>
    </source>
</reference>
<evidence type="ECO:0000259" key="4">
    <source>
        <dbReference type="Pfam" id="PF00724"/>
    </source>
</evidence>
<organism evidence="5 6">
    <name type="scientific">Flavobacterium cupreum</name>
    <dbReference type="NCBI Taxonomy" id="2133766"/>
    <lineage>
        <taxon>Bacteria</taxon>
        <taxon>Pseudomonadati</taxon>
        <taxon>Bacteroidota</taxon>
        <taxon>Flavobacteriia</taxon>
        <taxon>Flavobacteriales</taxon>
        <taxon>Flavobacteriaceae</taxon>
        <taxon>Flavobacterium</taxon>
    </lineage>
</organism>
<comment type="caution">
    <text evidence="5">The sequence shown here is derived from an EMBL/GenBank/DDBJ whole genome shotgun (WGS) entry which is preliminary data.</text>
</comment>
<dbReference type="OrthoDB" id="9772736at2"/>
<evidence type="ECO:0000256" key="3">
    <source>
        <dbReference type="ARBA" id="ARBA00023002"/>
    </source>
</evidence>